<dbReference type="GO" id="GO:0016829">
    <property type="term" value="F:lyase activity"/>
    <property type="evidence" value="ECO:0007669"/>
    <property type="project" value="UniProtKB-KW"/>
</dbReference>
<dbReference type="Pfam" id="PF14226">
    <property type="entry name" value="DIOX_N"/>
    <property type="match status" value="2"/>
</dbReference>
<organism evidence="6 7">
    <name type="scientific">Rosa chinensis</name>
    <name type="common">China rose</name>
    <dbReference type="NCBI Taxonomy" id="74649"/>
    <lineage>
        <taxon>Eukaryota</taxon>
        <taxon>Viridiplantae</taxon>
        <taxon>Streptophyta</taxon>
        <taxon>Embryophyta</taxon>
        <taxon>Tracheophyta</taxon>
        <taxon>Spermatophyta</taxon>
        <taxon>Magnoliopsida</taxon>
        <taxon>eudicotyledons</taxon>
        <taxon>Gunneridae</taxon>
        <taxon>Pentapetalae</taxon>
        <taxon>rosids</taxon>
        <taxon>fabids</taxon>
        <taxon>Rosales</taxon>
        <taxon>Rosaceae</taxon>
        <taxon>Rosoideae</taxon>
        <taxon>Rosoideae incertae sedis</taxon>
        <taxon>Rosa</taxon>
    </lineage>
</organism>
<dbReference type="InterPro" id="IPR005123">
    <property type="entry name" value="Oxoglu/Fe-dep_dioxygenase_dom"/>
</dbReference>
<keyword evidence="6" id="KW-0456">Lyase</keyword>
<evidence type="ECO:0000256" key="2">
    <source>
        <dbReference type="ARBA" id="ARBA00022723"/>
    </source>
</evidence>
<dbReference type="FunFam" id="2.60.120.330:FF:000079">
    <property type="entry name" value="Protein SRG1"/>
    <property type="match status" value="1"/>
</dbReference>
<sequence length="535" mass="60330">MSSLDMASLPVEPNVQELVRSNALKIPEKYLLKNIDQQDKPKSIANTSHDFSSDDIPIIHFSLLSSGHEDEELNKLDLACKEWGFYLVNHGVAREVLQGMKDGSAKFFELPLEEKNKISMSTAKGTREGYGQAFVVTEEQTLDWSDALVLNLYPSQIRNLEYWPTTPRGFKEAIEAYASEVKRVGEEILRSLSLTMGMEKDVLLGLHQDLAAALRINYIPPCSMPDKVLGLSAHADAGTIIVLMQEDNVIGLQIRKQGQWVSVKPIPNSLVVNVGDALEIWSNGKYKSIEHRAVTNESKARMSNASFIFPHVDVEIEPFDHILESSGTIQMYKKVKYGDYLIQCLKRKMEGKEHTQNAKLGSTDEGLVQVEVAPTFAPSLPVPNVQEIVRTDPLQVPERYLRDQEAIPENKDHTTSDLSTEIPIIDFSLLSKGNKEELDKLDMACQEWGFFQIVNHGVEKEVLLGMKDVAAKFFELPLEEKNKVAMPSDDIQGYGHAYVVSEDQILDWSDTLILIVYPTHYRKLQFWPAVPEKFK</sequence>
<dbReference type="InterPro" id="IPR050295">
    <property type="entry name" value="Plant_2OG-oxidoreductases"/>
</dbReference>
<evidence type="ECO:0000259" key="5">
    <source>
        <dbReference type="PROSITE" id="PS51471"/>
    </source>
</evidence>
<dbReference type="OMA" id="AALRINY"/>
<comment type="caution">
    <text evidence="6">The sequence shown here is derived from an EMBL/GenBank/DDBJ whole genome shotgun (WGS) entry which is preliminary data.</text>
</comment>
<dbReference type="InterPro" id="IPR027443">
    <property type="entry name" value="IPNS-like_sf"/>
</dbReference>
<dbReference type="AlphaFoldDB" id="A0A2P6R9X7"/>
<proteinExistence type="inferred from homology"/>
<dbReference type="Proteomes" id="UP000238479">
    <property type="component" value="Chromosome 3"/>
</dbReference>
<dbReference type="InterPro" id="IPR044861">
    <property type="entry name" value="IPNS-like_FE2OG_OXY"/>
</dbReference>
<dbReference type="GO" id="GO:0031418">
    <property type="term" value="F:L-ascorbic acid binding"/>
    <property type="evidence" value="ECO:0007669"/>
    <property type="project" value="UniProtKB-KW"/>
</dbReference>
<dbReference type="PANTHER" id="PTHR47991">
    <property type="entry name" value="OXOGLUTARATE/IRON-DEPENDENT DIOXYGENASE"/>
    <property type="match status" value="1"/>
</dbReference>
<keyword evidence="2" id="KW-0479">Metal-binding</keyword>
<evidence type="ECO:0000256" key="1">
    <source>
        <dbReference type="ARBA" id="ARBA00008056"/>
    </source>
</evidence>
<keyword evidence="3" id="KW-0847">Vitamin C</keyword>
<reference evidence="6 7" key="1">
    <citation type="journal article" date="2018" name="Nat. Genet.">
        <title>The Rosa genome provides new insights in the design of modern roses.</title>
        <authorList>
            <person name="Bendahmane M."/>
        </authorList>
    </citation>
    <scope>NUCLEOTIDE SEQUENCE [LARGE SCALE GENOMIC DNA]</scope>
    <source>
        <strain evidence="7">cv. Old Blush</strain>
    </source>
</reference>
<dbReference type="InterPro" id="IPR026992">
    <property type="entry name" value="DIOX_N"/>
</dbReference>
<dbReference type="GO" id="GO:0046872">
    <property type="term" value="F:metal ion binding"/>
    <property type="evidence" value="ECO:0007669"/>
    <property type="project" value="UniProtKB-KW"/>
</dbReference>
<keyword evidence="4" id="KW-0408">Iron</keyword>
<evidence type="ECO:0000313" key="7">
    <source>
        <dbReference type="Proteomes" id="UP000238479"/>
    </source>
</evidence>
<evidence type="ECO:0000256" key="4">
    <source>
        <dbReference type="ARBA" id="ARBA00023004"/>
    </source>
</evidence>
<evidence type="ECO:0000256" key="3">
    <source>
        <dbReference type="ARBA" id="ARBA00022896"/>
    </source>
</evidence>
<dbReference type="EMBL" id="PDCK01000041">
    <property type="protein sequence ID" value="PRQ43224.1"/>
    <property type="molecule type" value="Genomic_DNA"/>
</dbReference>
<evidence type="ECO:0000313" key="6">
    <source>
        <dbReference type="EMBL" id="PRQ43224.1"/>
    </source>
</evidence>
<dbReference type="EC" id="4.2.1.78" evidence="6"/>
<name>A0A2P6R9X7_ROSCH</name>
<comment type="similarity">
    <text evidence="1">Belongs to the iron/ascorbate-dependent oxidoreductase family.</text>
</comment>
<dbReference type="Pfam" id="PF03171">
    <property type="entry name" value="2OG-FeII_Oxy"/>
    <property type="match status" value="1"/>
</dbReference>
<feature type="domain" description="Fe2OG dioxygenase" evidence="5">
    <location>
        <begin position="209"/>
        <end position="310"/>
    </location>
</feature>
<accession>A0A2P6R9X7</accession>
<keyword evidence="7" id="KW-1185">Reference proteome</keyword>
<protein>
    <submittedName>
        <fullName evidence="6">Putative (S)-norcoclaurine synthase</fullName>
        <ecNumber evidence="6">4.2.1.78</ecNumber>
    </submittedName>
</protein>
<gene>
    <name evidence="6" type="ORF">RchiOBHm_Chr3g0466131</name>
</gene>
<dbReference type="Gene3D" id="2.60.120.330">
    <property type="entry name" value="B-lactam Antibiotic, Isopenicillin N Synthase, Chain"/>
    <property type="match status" value="2"/>
</dbReference>
<dbReference type="PROSITE" id="PS51471">
    <property type="entry name" value="FE2OG_OXY"/>
    <property type="match status" value="1"/>
</dbReference>
<dbReference type="Gramene" id="PRQ43224">
    <property type="protein sequence ID" value="PRQ43224"/>
    <property type="gene ID" value="RchiOBHm_Chr3g0466131"/>
</dbReference>
<dbReference type="SUPFAM" id="SSF51197">
    <property type="entry name" value="Clavaminate synthase-like"/>
    <property type="match status" value="2"/>
</dbReference>